<dbReference type="InterPro" id="IPR000160">
    <property type="entry name" value="GGDEF_dom"/>
</dbReference>
<gene>
    <name evidence="7" type="ORF">DEH80_09615</name>
</gene>
<dbReference type="PANTHER" id="PTHR45138">
    <property type="entry name" value="REGULATORY COMPONENTS OF SENSORY TRANSDUCTION SYSTEM"/>
    <property type="match status" value="1"/>
</dbReference>
<keyword evidence="4" id="KW-1133">Transmembrane helix</keyword>
<dbReference type="Pfam" id="PF00672">
    <property type="entry name" value="HAMP"/>
    <property type="match status" value="1"/>
</dbReference>
<dbReference type="SUPFAM" id="SSF55073">
    <property type="entry name" value="Nucleotide cyclase"/>
    <property type="match status" value="1"/>
</dbReference>
<dbReference type="InterPro" id="IPR043128">
    <property type="entry name" value="Rev_trsase/Diguanyl_cyclase"/>
</dbReference>
<dbReference type="GO" id="GO:0043709">
    <property type="term" value="P:cell adhesion involved in single-species biofilm formation"/>
    <property type="evidence" value="ECO:0007669"/>
    <property type="project" value="TreeGrafter"/>
</dbReference>
<dbReference type="GO" id="GO:1902201">
    <property type="term" value="P:negative regulation of bacterial-type flagellum-dependent cell motility"/>
    <property type="evidence" value="ECO:0007669"/>
    <property type="project" value="TreeGrafter"/>
</dbReference>
<dbReference type="EC" id="2.7.7.65" evidence="2"/>
<dbReference type="Pfam" id="PF00990">
    <property type="entry name" value="GGDEF"/>
    <property type="match status" value="1"/>
</dbReference>
<comment type="cofactor">
    <cofactor evidence="1">
        <name>Mg(2+)</name>
        <dbReference type="ChEBI" id="CHEBI:18420"/>
    </cofactor>
</comment>
<dbReference type="AlphaFoldDB" id="A0A363UKV7"/>
<dbReference type="FunFam" id="3.30.70.270:FF:000001">
    <property type="entry name" value="Diguanylate cyclase domain protein"/>
    <property type="match status" value="1"/>
</dbReference>
<dbReference type="InterPro" id="IPR003660">
    <property type="entry name" value="HAMP_dom"/>
</dbReference>
<keyword evidence="4" id="KW-0472">Membrane</keyword>
<dbReference type="GO" id="GO:0005886">
    <property type="term" value="C:plasma membrane"/>
    <property type="evidence" value="ECO:0007669"/>
    <property type="project" value="TreeGrafter"/>
</dbReference>
<protein>
    <recommendedName>
        <fullName evidence="2">diguanylate cyclase</fullName>
        <ecNumber evidence="2">2.7.7.65</ecNumber>
    </recommendedName>
</protein>
<feature type="transmembrane region" description="Helical" evidence="4">
    <location>
        <begin position="257"/>
        <end position="280"/>
    </location>
</feature>
<proteinExistence type="predicted"/>
<evidence type="ECO:0000313" key="7">
    <source>
        <dbReference type="EMBL" id="PWN56059.1"/>
    </source>
</evidence>
<sequence>MGVATIVAAMMLRVLHSAHEQSLRSSLQDAAHVTADAVTRFVEDHRRAVAAAAIAIEHGTDQATLLPALHQAYPGLLTMAVTDATGTVVAASPTLTPSGQPVTQQGFNIADRPYFVAARQSTDVHVSEVFRGRGLGDDVIVALAVALQDEQGAFSGVLQAALDLTQLGEILGDTADDPYSYVVIDNHDRAIFASSNQTIQPLDSVADRDWLATGRSVPSGDIFTLEEADTDWLGIFMPSAQGWTVGIGTPKARLYQYGPGTLVATGLLLIAVSLMAWLLARWLARRVSRPVAHVARAMAKADLDDPSPSIQLPASGSSEVQDLVQSLQTLLTRLADSHTRLKEALTRESSARELLQIEMEDREQIIKARTLELHEANMALEQLSRQDGLTGLGNRRLLDERLELAWENCARDGEWLTVVLVDIDHFKAFNDTYGHQAGDQALKQVARALQRCTHRASDLAARYGGEEFCILLPRTAQDGAERFAEHIVEAVRQLAIIHGGGINGLVTISAGVATQRPESSGSATDLIGRADAALYQAKARGRDRWVCAKSLQLVAGRD</sequence>
<evidence type="ECO:0000313" key="8">
    <source>
        <dbReference type="Proteomes" id="UP000251800"/>
    </source>
</evidence>
<evidence type="ECO:0000256" key="3">
    <source>
        <dbReference type="ARBA" id="ARBA00034247"/>
    </source>
</evidence>
<dbReference type="Gene3D" id="3.30.70.270">
    <property type="match status" value="1"/>
</dbReference>
<feature type="domain" description="HAMP" evidence="5">
    <location>
        <begin position="285"/>
        <end position="339"/>
    </location>
</feature>
<keyword evidence="4" id="KW-0812">Transmembrane</keyword>
<organism evidence="7 8">
    <name type="scientific">Abyssibacter profundi</name>
    <dbReference type="NCBI Taxonomy" id="2182787"/>
    <lineage>
        <taxon>Bacteria</taxon>
        <taxon>Pseudomonadati</taxon>
        <taxon>Pseudomonadota</taxon>
        <taxon>Gammaproteobacteria</taxon>
        <taxon>Chromatiales</taxon>
        <taxon>Oceanococcaceae</taxon>
        <taxon>Abyssibacter</taxon>
    </lineage>
</organism>
<dbReference type="PROSITE" id="PS50885">
    <property type="entry name" value="HAMP"/>
    <property type="match status" value="1"/>
</dbReference>
<comment type="caution">
    <text evidence="7">The sequence shown here is derived from an EMBL/GenBank/DDBJ whole genome shotgun (WGS) entry which is preliminary data.</text>
</comment>
<dbReference type="NCBIfam" id="TIGR00254">
    <property type="entry name" value="GGDEF"/>
    <property type="match status" value="1"/>
</dbReference>
<dbReference type="EMBL" id="QEQK01000007">
    <property type="protein sequence ID" value="PWN56059.1"/>
    <property type="molecule type" value="Genomic_DNA"/>
</dbReference>
<dbReference type="CDD" id="cd12914">
    <property type="entry name" value="PDC1_DGC_like"/>
    <property type="match status" value="1"/>
</dbReference>
<dbReference type="GO" id="GO:0052621">
    <property type="term" value="F:diguanylate cyclase activity"/>
    <property type="evidence" value="ECO:0007669"/>
    <property type="project" value="UniProtKB-EC"/>
</dbReference>
<keyword evidence="8" id="KW-1185">Reference proteome</keyword>
<evidence type="ECO:0000259" key="5">
    <source>
        <dbReference type="PROSITE" id="PS50885"/>
    </source>
</evidence>
<evidence type="ECO:0000256" key="4">
    <source>
        <dbReference type="SAM" id="Phobius"/>
    </source>
</evidence>
<reference evidence="7 8" key="1">
    <citation type="submission" date="2018-05" db="EMBL/GenBank/DDBJ databases">
        <title>Abyssibacter profundi OUC007T gen. nov., sp. nov, a marine bacterium isolated from seawater of the Mariana Trench.</title>
        <authorList>
            <person name="Zhou S."/>
        </authorList>
    </citation>
    <scope>NUCLEOTIDE SEQUENCE [LARGE SCALE GENOMIC DNA]</scope>
    <source>
        <strain evidence="7 8">OUC007</strain>
    </source>
</reference>
<name>A0A363UKV7_9GAMM</name>
<dbReference type="PANTHER" id="PTHR45138:SF9">
    <property type="entry name" value="DIGUANYLATE CYCLASE DGCM-RELATED"/>
    <property type="match status" value="1"/>
</dbReference>
<evidence type="ECO:0000259" key="6">
    <source>
        <dbReference type="PROSITE" id="PS50887"/>
    </source>
</evidence>
<dbReference type="SUPFAM" id="SSF103190">
    <property type="entry name" value="Sensory domain-like"/>
    <property type="match status" value="1"/>
</dbReference>
<evidence type="ECO:0000256" key="2">
    <source>
        <dbReference type="ARBA" id="ARBA00012528"/>
    </source>
</evidence>
<dbReference type="SMART" id="SM00267">
    <property type="entry name" value="GGDEF"/>
    <property type="match status" value="1"/>
</dbReference>
<comment type="catalytic activity">
    <reaction evidence="3">
        <text>2 GTP = 3',3'-c-di-GMP + 2 diphosphate</text>
        <dbReference type="Rhea" id="RHEA:24898"/>
        <dbReference type="ChEBI" id="CHEBI:33019"/>
        <dbReference type="ChEBI" id="CHEBI:37565"/>
        <dbReference type="ChEBI" id="CHEBI:58805"/>
        <dbReference type="EC" id="2.7.7.65"/>
    </reaction>
</comment>
<dbReference type="Gene3D" id="6.10.340.10">
    <property type="match status" value="1"/>
</dbReference>
<dbReference type="Proteomes" id="UP000251800">
    <property type="component" value="Unassembled WGS sequence"/>
</dbReference>
<dbReference type="Gene3D" id="3.30.450.20">
    <property type="entry name" value="PAS domain"/>
    <property type="match status" value="1"/>
</dbReference>
<feature type="domain" description="GGDEF" evidence="6">
    <location>
        <begin position="414"/>
        <end position="550"/>
    </location>
</feature>
<dbReference type="InterPro" id="IPR050469">
    <property type="entry name" value="Diguanylate_Cyclase"/>
</dbReference>
<dbReference type="CDD" id="cd01949">
    <property type="entry name" value="GGDEF"/>
    <property type="match status" value="1"/>
</dbReference>
<dbReference type="InterPro" id="IPR029151">
    <property type="entry name" value="Sensor-like_sf"/>
</dbReference>
<evidence type="ECO:0000256" key="1">
    <source>
        <dbReference type="ARBA" id="ARBA00001946"/>
    </source>
</evidence>
<accession>A0A363UKV7</accession>
<dbReference type="GO" id="GO:0007165">
    <property type="term" value="P:signal transduction"/>
    <property type="evidence" value="ECO:0007669"/>
    <property type="project" value="InterPro"/>
</dbReference>
<dbReference type="InterPro" id="IPR029787">
    <property type="entry name" value="Nucleotide_cyclase"/>
</dbReference>
<dbReference type="PROSITE" id="PS50887">
    <property type="entry name" value="GGDEF"/>
    <property type="match status" value="1"/>
</dbReference>